<reference evidence="1" key="1">
    <citation type="submission" date="2023-10" db="EMBL/GenBank/DDBJ databases">
        <authorList>
            <person name="Chen Y."/>
            <person name="Shah S."/>
            <person name="Dougan E. K."/>
            <person name="Thang M."/>
            <person name="Chan C."/>
        </authorList>
    </citation>
    <scope>NUCLEOTIDE SEQUENCE [LARGE SCALE GENOMIC DNA]</scope>
</reference>
<dbReference type="EMBL" id="CAUYUJ010019798">
    <property type="protein sequence ID" value="CAK0893734.1"/>
    <property type="molecule type" value="Genomic_DNA"/>
</dbReference>
<organism evidence="1 2">
    <name type="scientific">Prorocentrum cordatum</name>
    <dbReference type="NCBI Taxonomy" id="2364126"/>
    <lineage>
        <taxon>Eukaryota</taxon>
        <taxon>Sar</taxon>
        <taxon>Alveolata</taxon>
        <taxon>Dinophyceae</taxon>
        <taxon>Prorocentrales</taxon>
        <taxon>Prorocentraceae</taxon>
        <taxon>Prorocentrum</taxon>
    </lineage>
</organism>
<evidence type="ECO:0000313" key="2">
    <source>
        <dbReference type="Proteomes" id="UP001189429"/>
    </source>
</evidence>
<sequence length="282" mass="30161">MPTVTGAEVVAAEAHTEKAVQSEDAAVGVGGVQSKEAAVEVGDCASAEGVAQSEEVVIEASAVERMQAELDRLRGESDQLQAMIVRGDGCSGAGSSDAVVGGRAKAECGGRLFDVTVTAVFENSVRVKWDYDESECEVSKYTSWLKANSVRASTRHQVRVLPPEAFHGSASSCVAVGATTQADYEGRAFDVTITEVFETSVRVKWDYDQSVSEEPIDAIRFKVDLVRASAAPRAPVTLPEVLHGREPGHRACGPAERLSVGGFKMDDEECQHAERWTRADSR</sequence>
<comment type="caution">
    <text evidence="1">The sequence shown here is derived from an EMBL/GenBank/DDBJ whole genome shotgun (WGS) entry which is preliminary data.</text>
</comment>
<keyword evidence="2" id="KW-1185">Reference proteome</keyword>
<dbReference type="Proteomes" id="UP001189429">
    <property type="component" value="Unassembled WGS sequence"/>
</dbReference>
<protein>
    <submittedName>
        <fullName evidence="1">Uncharacterized protein</fullName>
    </submittedName>
</protein>
<proteinExistence type="predicted"/>
<gene>
    <name evidence="1" type="ORF">PCOR1329_LOCUS72991</name>
</gene>
<accession>A0ABN9X7J4</accession>
<name>A0ABN9X7J4_9DINO</name>
<evidence type="ECO:0000313" key="1">
    <source>
        <dbReference type="EMBL" id="CAK0893734.1"/>
    </source>
</evidence>